<protein>
    <submittedName>
        <fullName evidence="2">Uncharacterized protein</fullName>
    </submittedName>
</protein>
<feature type="region of interest" description="Disordered" evidence="1">
    <location>
        <begin position="61"/>
        <end position="90"/>
    </location>
</feature>
<evidence type="ECO:0000313" key="3">
    <source>
        <dbReference type="Proteomes" id="UP001172457"/>
    </source>
</evidence>
<dbReference type="EMBL" id="JARYMX010000001">
    <property type="protein sequence ID" value="KAJ9564463.1"/>
    <property type="molecule type" value="Genomic_DNA"/>
</dbReference>
<keyword evidence="3" id="KW-1185">Reference proteome</keyword>
<dbReference type="Proteomes" id="UP001172457">
    <property type="component" value="Chromosome 1"/>
</dbReference>
<feature type="compositionally biased region" description="Basic and acidic residues" evidence="1">
    <location>
        <begin position="133"/>
        <end position="143"/>
    </location>
</feature>
<organism evidence="2 3">
    <name type="scientific">Centaurea solstitialis</name>
    <name type="common">yellow star-thistle</name>
    <dbReference type="NCBI Taxonomy" id="347529"/>
    <lineage>
        <taxon>Eukaryota</taxon>
        <taxon>Viridiplantae</taxon>
        <taxon>Streptophyta</taxon>
        <taxon>Embryophyta</taxon>
        <taxon>Tracheophyta</taxon>
        <taxon>Spermatophyta</taxon>
        <taxon>Magnoliopsida</taxon>
        <taxon>eudicotyledons</taxon>
        <taxon>Gunneridae</taxon>
        <taxon>Pentapetalae</taxon>
        <taxon>asterids</taxon>
        <taxon>campanulids</taxon>
        <taxon>Asterales</taxon>
        <taxon>Asteraceae</taxon>
        <taxon>Carduoideae</taxon>
        <taxon>Cardueae</taxon>
        <taxon>Centaureinae</taxon>
        <taxon>Centaurea</taxon>
    </lineage>
</organism>
<comment type="caution">
    <text evidence="2">The sequence shown here is derived from an EMBL/GenBank/DDBJ whole genome shotgun (WGS) entry which is preliminary data.</text>
</comment>
<feature type="compositionally biased region" description="Basic and acidic residues" evidence="1">
    <location>
        <begin position="69"/>
        <end position="83"/>
    </location>
</feature>
<feature type="region of interest" description="Disordered" evidence="1">
    <location>
        <begin position="120"/>
        <end position="165"/>
    </location>
</feature>
<gene>
    <name evidence="2" type="ORF">OSB04_000429</name>
</gene>
<proteinExistence type="predicted"/>
<dbReference type="AlphaFoldDB" id="A0AA38TP20"/>
<evidence type="ECO:0000256" key="1">
    <source>
        <dbReference type="SAM" id="MobiDB-lite"/>
    </source>
</evidence>
<reference evidence="2" key="1">
    <citation type="submission" date="2023-03" db="EMBL/GenBank/DDBJ databases">
        <title>Chromosome-scale reference genome and RAD-based genetic map of yellow starthistle (Centaurea solstitialis) reveal putative structural variation and QTLs associated with invader traits.</title>
        <authorList>
            <person name="Reatini B."/>
            <person name="Cang F.A."/>
            <person name="Jiang Q."/>
            <person name="Mckibben M.T.W."/>
            <person name="Barker M.S."/>
            <person name="Rieseberg L.H."/>
            <person name="Dlugosch K.M."/>
        </authorList>
    </citation>
    <scope>NUCLEOTIDE SEQUENCE</scope>
    <source>
        <strain evidence="2">CAN-66</strain>
        <tissue evidence="2">Leaf</tissue>
    </source>
</reference>
<evidence type="ECO:0000313" key="2">
    <source>
        <dbReference type="EMBL" id="KAJ9564463.1"/>
    </source>
</evidence>
<sequence>METQLLTSAAQEATPYMPYRILITLYTLILSQRRNETILKLRTQFSNLPFLQRIQVEPTIGGGTTAVGRPDRQADRRLRDHNTRTPPAPQLVVAAPAAAIQPPDHATNQVAVAEPPSKTAIAAAPIGNGRPAKPPDRWWRRFGDGQAKTTSYGGGNGYSIAGRER</sequence>
<name>A0AA38TP20_9ASTR</name>
<accession>A0AA38TP20</accession>